<organism evidence="1 2">
    <name type="scientific">Paenibacillus rhizosphaerae</name>
    <dbReference type="NCBI Taxonomy" id="297318"/>
    <lineage>
        <taxon>Bacteria</taxon>
        <taxon>Bacillati</taxon>
        <taxon>Bacillota</taxon>
        <taxon>Bacilli</taxon>
        <taxon>Bacillales</taxon>
        <taxon>Paenibacillaceae</taxon>
        <taxon>Paenibacillus</taxon>
    </lineage>
</organism>
<reference evidence="1 2" key="1">
    <citation type="submission" date="2016-11" db="EMBL/GenBank/DDBJ databases">
        <title>Paenibacillus species isolates.</title>
        <authorList>
            <person name="Beno S.M."/>
        </authorList>
    </citation>
    <scope>NUCLEOTIDE SEQUENCE [LARGE SCALE GENOMIC DNA]</scope>
    <source>
        <strain evidence="1 2">FSL R5-0378</strain>
    </source>
</reference>
<dbReference type="AlphaFoldDB" id="A0A1R1EPM7"/>
<evidence type="ECO:0000313" key="2">
    <source>
        <dbReference type="Proteomes" id="UP000187172"/>
    </source>
</evidence>
<dbReference type="STRING" id="297318.BK138_18390"/>
<dbReference type="SUPFAM" id="SSF160379">
    <property type="entry name" value="SP0830-like"/>
    <property type="match status" value="1"/>
</dbReference>
<dbReference type="Gene3D" id="3.30.70.1280">
    <property type="entry name" value="SP0830-like domains"/>
    <property type="match status" value="1"/>
</dbReference>
<dbReference type="PANTHER" id="PTHR36439">
    <property type="entry name" value="BLL4334 PROTEIN"/>
    <property type="match status" value="1"/>
</dbReference>
<protein>
    <submittedName>
        <fullName evidence="1">Cytoplasmic protein</fullName>
    </submittedName>
</protein>
<dbReference type="PIRSF" id="PIRSF008502">
    <property type="entry name" value="UCP008502"/>
    <property type="match status" value="1"/>
</dbReference>
<gene>
    <name evidence="1" type="ORF">BK138_18390</name>
</gene>
<dbReference type="InterPro" id="IPR012545">
    <property type="entry name" value="DUF1697"/>
</dbReference>
<sequence length="178" mass="19545">MTVYIALLRGINVGGHNLVKMTELKKMFEDMGFHDVKTYIQSGNVLFKSDEEPLGLKSKMEQFLEKAIGKPVSVALKSAEEMQKIIAGCPYDASALGEGESIHVSIRTTQPSQEALDKLAALDKGGDDFHTDGDVVYLMLRQSIRDSKLAANLSKADAPATSRNWNTMNKLNELAKTL</sequence>
<name>A0A1R1EPM7_9BACL</name>
<dbReference type="Pfam" id="PF08002">
    <property type="entry name" value="DUF1697"/>
    <property type="match status" value="1"/>
</dbReference>
<proteinExistence type="predicted"/>
<comment type="caution">
    <text evidence="1">The sequence shown here is derived from an EMBL/GenBank/DDBJ whole genome shotgun (WGS) entry which is preliminary data.</text>
</comment>
<keyword evidence="2" id="KW-1185">Reference proteome</keyword>
<evidence type="ECO:0000313" key="1">
    <source>
        <dbReference type="EMBL" id="OMF53786.1"/>
    </source>
</evidence>
<dbReference type="EMBL" id="MRTP01000004">
    <property type="protein sequence ID" value="OMF53786.1"/>
    <property type="molecule type" value="Genomic_DNA"/>
</dbReference>
<dbReference type="RefSeq" id="WP_076171551.1">
    <property type="nucleotide sequence ID" value="NZ_MRTP01000004.1"/>
</dbReference>
<dbReference type="PANTHER" id="PTHR36439:SF1">
    <property type="entry name" value="DUF1697 DOMAIN-CONTAINING PROTEIN"/>
    <property type="match status" value="1"/>
</dbReference>
<accession>A0A1R1EPM7</accession>
<dbReference type="Proteomes" id="UP000187172">
    <property type="component" value="Unassembled WGS sequence"/>
</dbReference>